<comment type="caution">
    <text evidence="1">The sequence shown here is derived from an EMBL/GenBank/DDBJ whole genome shotgun (WGS) entry which is preliminary data.</text>
</comment>
<dbReference type="Proteomes" id="UP000280417">
    <property type="component" value="Unassembled WGS sequence"/>
</dbReference>
<feature type="non-terminal residue" evidence="1">
    <location>
        <position position="78"/>
    </location>
</feature>
<dbReference type="EMBL" id="QMQA01000387">
    <property type="protein sequence ID" value="RLE09090.1"/>
    <property type="molecule type" value="Genomic_DNA"/>
</dbReference>
<protein>
    <submittedName>
        <fullName evidence="1">Pyrrolo-quinoline quinone</fullName>
    </submittedName>
</protein>
<evidence type="ECO:0000313" key="2">
    <source>
        <dbReference type="Proteomes" id="UP000280417"/>
    </source>
</evidence>
<dbReference type="AlphaFoldDB" id="A0A662D6W9"/>
<dbReference type="InterPro" id="IPR011047">
    <property type="entry name" value="Quinoprotein_ADH-like_sf"/>
</dbReference>
<dbReference type="Gene3D" id="2.40.128.630">
    <property type="match status" value="1"/>
</dbReference>
<dbReference type="SMART" id="SM00564">
    <property type="entry name" value="PQQ"/>
    <property type="match status" value="1"/>
</dbReference>
<reference evidence="1 2" key="1">
    <citation type="submission" date="2018-06" db="EMBL/GenBank/DDBJ databases">
        <title>Extensive metabolic versatility and redundancy in microbially diverse, dynamic hydrothermal sediments.</title>
        <authorList>
            <person name="Dombrowski N."/>
            <person name="Teske A."/>
            <person name="Baker B.J."/>
        </authorList>
    </citation>
    <scope>NUCLEOTIDE SEQUENCE [LARGE SCALE GENOMIC DNA]</scope>
    <source>
        <strain evidence="1">B3_G15</strain>
    </source>
</reference>
<name>A0A662D6W9_UNCAE</name>
<dbReference type="InterPro" id="IPR018391">
    <property type="entry name" value="PQQ_b-propeller_rpt"/>
</dbReference>
<gene>
    <name evidence="1" type="ORF">DRJ04_10200</name>
</gene>
<proteinExistence type="predicted"/>
<accession>A0A662D6W9</accession>
<evidence type="ECO:0000313" key="1">
    <source>
        <dbReference type="EMBL" id="RLE09090.1"/>
    </source>
</evidence>
<sequence length="78" mass="8717">MDWTSFRGRDGRGASPARINPPIGIKWKLKLQLENNPATVFNPPVIRGNTVYFGAPDGNFYALDINSGYMRWVFKTGG</sequence>
<dbReference type="SUPFAM" id="SSF50998">
    <property type="entry name" value="Quinoprotein alcohol dehydrogenase-like"/>
    <property type="match status" value="1"/>
</dbReference>
<organism evidence="1 2">
    <name type="scientific">Aerophobetes bacterium</name>
    <dbReference type="NCBI Taxonomy" id="2030807"/>
    <lineage>
        <taxon>Bacteria</taxon>
        <taxon>Candidatus Aerophobota</taxon>
    </lineage>
</organism>